<dbReference type="InParanoid" id="W2SD92"/>
<dbReference type="eggNOG" id="ENOG502SQ81">
    <property type="taxonomic scope" value="Eukaryota"/>
</dbReference>
<dbReference type="GeneID" id="19967515"/>
<dbReference type="EMBL" id="KB822711">
    <property type="protein sequence ID" value="ETN45993.1"/>
    <property type="molecule type" value="Genomic_DNA"/>
</dbReference>
<keyword evidence="3" id="KW-1185">Reference proteome</keyword>
<dbReference type="InterPro" id="IPR056125">
    <property type="entry name" value="DUF7708"/>
</dbReference>
<dbReference type="RefSeq" id="XP_008710705.1">
    <property type="nucleotide sequence ID" value="XM_008712483.1"/>
</dbReference>
<gene>
    <name evidence="2" type="ORF">HMPREF1541_00176</name>
</gene>
<reference evidence="2 3" key="1">
    <citation type="submission" date="2013-03" db="EMBL/GenBank/DDBJ databases">
        <title>The Genome Sequence of Phialophora europaea CBS 101466.</title>
        <authorList>
            <consortium name="The Broad Institute Genomics Platform"/>
            <person name="Cuomo C."/>
            <person name="de Hoog S."/>
            <person name="Gorbushina A."/>
            <person name="Walker B."/>
            <person name="Young S.K."/>
            <person name="Zeng Q."/>
            <person name="Gargeya S."/>
            <person name="Fitzgerald M."/>
            <person name="Haas B."/>
            <person name="Abouelleil A."/>
            <person name="Allen A.W."/>
            <person name="Alvarado L."/>
            <person name="Arachchi H.M."/>
            <person name="Berlin A.M."/>
            <person name="Chapman S.B."/>
            <person name="Gainer-Dewar J."/>
            <person name="Goldberg J."/>
            <person name="Griggs A."/>
            <person name="Gujja S."/>
            <person name="Hansen M."/>
            <person name="Howarth C."/>
            <person name="Imamovic A."/>
            <person name="Ireland A."/>
            <person name="Larimer J."/>
            <person name="McCowan C."/>
            <person name="Murphy C."/>
            <person name="Pearson M."/>
            <person name="Poon T.W."/>
            <person name="Priest M."/>
            <person name="Roberts A."/>
            <person name="Saif S."/>
            <person name="Shea T."/>
            <person name="Sisk P."/>
            <person name="Sykes S."/>
            <person name="Wortman J."/>
            <person name="Nusbaum C."/>
            <person name="Birren B."/>
        </authorList>
    </citation>
    <scope>NUCLEOTIDE SEQUENCE [LARGE SCALE GENOMIC DNA]</scope>
    <source>
        <strain evidence="2 3">CBS 101466</strain>
    </source>
</reference>
<dbReference type="HOGENOM" id="CLU_445592_0_0_1"/>
<dbReference type="Proteomes" id="UP000030752">
    <property type="component" value="Unassembled WGS sequence"/>
</dbReference>
<dbReference type="OrthoDB" id="4840035at2759"/>
<feature type="domain" description="DUF7708" evidence="1">
    <location>
        <begin position="106"/>
        <end position="246"/>
    </location>
</feature>
<protein>
    <recommendedName>
        <fullName evidence="1">DUF7708 domain-containing protein</fullName>
    </recommendedName>
</protein>
<name>W2SD92_CYPE1</name>
<evidence type="ECO:0000313" key="2">
    <source>
        <dbReference type="EMBL" id="ETN45993.1"/>
    </source>
</evidence>
<accession>W2SD92</accession>
<dbReference type="Pfam" id="PF24809">
    <property type="entry name" value="DUF7708"/>
    <property type="match status" value="1"/>
</dbReference>
<dbReference type="PANTHER" id="PTHR40619:SF3">
    <property type="entry name" value="FUNGAL STAND N-TERMINAL GOODBYE DOMAIN-CONTAINING PROTEIN"/>
    <property type="match status" value="1"/>
</dbReference>
<evidence type="ECO:0000313" key="3">
    <source>
        <dbReference type="Proteomes" id="UP000030752"/>
    </source>
</evidence>
<dbReference type="STRING" id="1220924.W2SD92"/>
<dbReference type="AlphaFoldDB" id="W2SD92"/>
<dbReference type="VEuPathDB" id="FungiDB:HMPREF1541_00176"/>
<proteinExistence type="predicted"/>
<sequence length="578" mass="64460">MRKGRSQIAIQFAPSRFNEVYNRDGTFDVAQIARAELEKICDEVTASIQASQQSRFRWRKAKADQALNDRLHSAMKASDDSPLNVHEIVGEVEGGWKSTHGKVYKNFQRFCASLQAHEKVFAIFPSETMYTSVLSGCLSLVVQASVNHSSIAETLSQSVADISDKVASCAIYLEVTPTDSMKRRLAEIYAQLFRFYRDVLKWYLSSSASKVFGSLNATIKSRFDETVQSIEGQISQMVREGDIAALAIMRVVQLDQSEIKAQYSDIRSLLETVVVQQRRNYQDNDDAHIGVKVLESLGSVYKAMATRRNREASHGKATLVSQGRIEEGDSSGEMMSTSNDEANQLALRLQLYVVGDDGSKSLARGVSRTSEPIIPHKLKSLLNENEHSRTLWISATYSDRLNCTARTTALGFVAAAWKAGAPILSHFCDSPSKRLTTPYVGSLDAEQQAVLGLVYSLTRQLLQFSHSPQTPLDLSEARCERLRCDVDSWQEALELFRELLAATPSIRFCLIYGFNNNEWAKGAPWLRAVLDILFHHQQDQTGRHFHVLLVTSGQSRLLGAAIKASDRHIIQDGDIESV</sequence>
<evidence type="ECO:0000259" key="1">
    <source>
        <dbReference type="Pfam" id="PF24809"/>
    </source>
</evidence>
<organism evidence="2 3">
    <name type="scientific">Cyphellophora europaea (strain CBS 101466)</name>
    <name type="common">Phialophora europaea</name>
    <dbReference type="NCBI Taxonomy" id="1220924"/>
    <lineage>
        <taxon>Eukaryota</taxon>
        <taxon>Fungi</taxon>
        <taxon>Dikarya</taxon>
        <taxon>Ascomycota</taxon>
        <taxon>Pezizomycotina</taxon>
        <taxon>Eurotiomycetes</taxon>
        <taxon>Chaetothyriomycetidae</taxon>
        <taxon>Chaetothyriales</taxon>
        <taxon>Cyphellophoraceae</taxon>
        <taxon>Cyphellophora</taxon>
    </lineage>
</organism>
<dbReference type="PANTHER" id="PTHR40619">
    <property type="entry name" value="FUNGAL STAND N-TERMINAL GOODBYE DOMAIN-CONTAINING PROTEIN"/>
    <property type="match status" value="1"/>
</dbReference>